<keyword evidence="1" id="KW-1133">Transmembrane helix</keyword>
<proteinExistence type="predicted"/>
<evidence type="ECO:0000313" key="3">
    <source>
        <dbReference type="EMBL" id="MFC7139297.1"/>
    </source>
</evidence>
<name>A0ABD5XW22_9EURY</name>
<dbReference type="Pfam" id="PF25231">
    <property type="entry name" value="DUF7847"/>
    <property type="match status" value="1"/>
</dbReference>
<dbReference type="Proteomes" id="UP001596432">
    <property type="component" value="Unassembled WGS sequence"/>
</dbReference>
<feature type="transmembrane region" description="Helical" evidence="1">
    <location>
        <begin position="200"/>
        <end position="221"/>
    </location>
</feature>
<protein>
    <recommendedName>
        <fullName evidence="2">DUF7847 domain-containing protein</fullName>
    </recommendedName>
</protein>
<comment type="caution">
    <text evidence="3">The sequence shown here is derived from an EMBL/GenBank/DDBJ whole genome shotgun (WGS) entry which is preliminary data.</text>
</comment>
<feature type="transmembrane region" description="Helical" evidence="1">
    <location>
        <begin position="144"/>
        <end position="171"/>
    </location>
</feature>
<dbReference type="InterPro" id="IPR057169">
    <property type="entry name" value="DUF7847"/>
</dbReference>
<feature type="transmembrane region" description="Helical" evidence="1">
    <location>
        <begin position="12"/>
        <end position="31"/>
    </location>
</feature>
<evidence type="ECO:0000259" key="2">
    <source>
        <dbReference type="Pfam" id="PF25231"/>
    </source>
</evidence>
<evidence type="ECO:0000256" key="1">
    <source>
        <dbReference type="SAM" id="Phobius"/>
    </source>
</evidence>
<reference evidence="3 4" key="1">
    <citation type="journal article" date="2019" name="Int. J. Syst. Evol. Microbiol.">
        <title>The Global Catalogue of Microorganisms (GCM) 10K type strain sequencing project: providing services to taxonomists for standard genome sequencing and annotation.</title>
        <authorList>
            <consortium name="The Broad Institute Genomics Platform"/>
            <consortium name="The Broad Institute Genome Sequencing Center for Infectious Disease"/>
            <person name="Wu L."/>
            <person name="Ma J."/>
        </authorList>
    </citation>
    <scope>NUCLEOTIDE SEQUENCE [LARGE SCALE GENOMIC DNA]</scope>
    <source>
        <strain evidence="3 4">XZYJT29</strain>
    </source>
</reference>
<feature type="domain" description="DUF7847" evidence="2">
    <location>
        <begin position="141"/>
        <end position="254"/>
    </location>
</feature>
<dbReference type="GeneID" id="78819549"/>
<sequence length="274" mass="29129">MSVSVGDTLEDAVQRLMTVPGLLVLVLFLGFRLTNPVIYETFFARGIEFALREAGGYSIRELELELIERGYDFLLPLVDAVDKAGMDVSFPVAIALVSTLPFIAELLHVVGVRALAARDPNSVPVDEITSGLPGAYVKSLVANFIALVLIVLGTLFFLVPGIALAVLFFFVRHRIALAGDGVFEAISQSYALVKENATQMIVLGIVFWLSWGVAWFVAGLIPLGDLSGPFRRAVETGVIVFGISMLTSAYLQAVGGVAGQASAAPAGQSDRLGA</sequence>
<keyword evidence="1" id="KW-0812">Transmembrane</keyword>
<dbReference type="RefSeq" id="WP_274324892.1">
    <property type="nucleotide sequence ID" value="NZ_CP118158.1"/>
</dbReference>
<gene>
    <name evidence="3" type="ORF">ACFQMA_05520</name>
</gene>
<accession>A0ABD5XW22</accession>
<dbReference type="AlphaFoldDB" id="A0ABD5XW22"/>
<evidence type="ECO:0000313" key="4">
    <source>
        <dbReference type="Proteomes" id="UP001596432"/>
    </source>
</evidence>
<feature type="transmembrane region" description="Helical" evidence="1">
    <location>
        <begin position="233"/>
        <end position="251"/>
    </location>
</feature>
<organism evidence="3 4">
    <name type="scientific">Halosimplex aquaticum</name>
    <dbReference type="NCBI Taxonomy" id="3026162"/>
    <lineage>
        <taxon>Archaea</taxon>
        <taxon>Methanobacteriati</taxon>
        <taxon>Methanobacteriota</taxon>
        <taxon>Stenosarchaea group</taxon>
        <taxon>Halobacteria</taxon>
        <taxon>Halobacteriales</taxon>
        <taxon>Haloarculaceae</taxon>
        <taxon>Halosimplex</taxon>
    </lineage>
</organism>
<keyword evidence="1" id="KW-0472">Membrane</keyword>
<dbReference type="EMBL" id="JBHTAS010000001">
    <property type="protein sequence ID" value="MFC7139297.1"/>
    <property type="molecule type" value="Genomic_DNA"/>
</dbReference>
<keyword evidence="4" id="KW-1185">Reference proteome</keyword>